<evidence type="ECO:0000256" key="5">
    <source>
        <dbReference type="ARBA" id="ARBA00022989"/>
    </source>
</evidence>
<evidence type="ECO:0000256" key="1">
    <source>
        <dbReference type="ARBA" id="ARBA00004651"/>
    </source>
</evidence>
<dbReference type="EMBL" id="JAUSTY010000030">
    <property type="protein sequence ID" value="MDQ0168397.1"/>
    <property type="molecule type" value="Genomic_DNA"/>
</dbReference>
<name>A0ABT9W568_9BACI</name>
<evidence type="ECO:0000256" key="8">
    <source>
        <dbReference type="SAM" id="Phobius"/>
    </source>
</evidence>
<comment type="similarity">
    <text evidence="7">Belongs to the drug/metabolite transporter (DMT) superfamily. Small multidrug resistance (SMR) (TC 2.A.7.1) family.</text>
</comment>
<reference evidence="9 10" key="1">
    <citation type="submission" date="2023-07" db="EMBL/GenBank/DDBJ databases">
        <title>Genomic Encyclopedia of Type Strains, Phase IV (KMG-IV): sequencing the most valuable type-strain genomes for metagenomic binning, comparative biology and taxonomic classification.</title>
        <authorList>
            <person name="Goeker M."/>
        </authorList>
    </citation>
    <scope>NUCLEOTIDE SEQUENCE [LARGE SCALE GENOMIC DNA]</scope>
    <source>
        <strain evidence="9 10">DSM 12751</strain>
    </source>
</reference>
<evidence type="ECO:0000256" key="6">
    <source>
        <dbReference type="ARBA" id="ARBA00023136"/>
    </source>
</evidence>
<evidence type="ECO:0000256" key="2">
    <source>
        <dbReference type="ARBA" id="ARBA00022448"/>
    </source>
</evidence>
<dbReference type="SUPFAM" id="SSF103481">
    <property type="entry name" value="Multidrug resistance efflux transporter EmrE"/>
    <property type="match status" value="1"/>
</dbReference>
<evidence type="ECO:0000256" key="4">
    <source>
        <dbReference type="ARBA" id="ARBA00022692"/>
    </source>
</evidence>
<gene>
    <name evidence="9" type="ORF">J2S11_004359</name>
</gene>
<keyword evidence="3" id="KW-1003">Cell membrane</keyword>
<proteinExistence type="inferred from homology"/>
<dbReference type="Pfam" id="PF00893">
    <property type="entry name" value="Multi_Drug_Res"/>
    <property type="match status" value="1"/>
</dbReference>
<evidence type="ECO:0000256" key="3">
    <source>
        <dbReference type="ARBA" id="ARBA00022475"/>
    </source>
</evidence>
<dbReference type="Proteomes" id="UP001235840">
    <property type="component" value="Unassembled WGS sequence"/>
</dbReference>
<dbReference type="InterPro" id="IPR045324">
    <property type="entry name" value="Small_multidrug_res"/>
</dbReference>
<keyword evidence="6 8" id="KW-0472">Membrane</keyword>
<keyword evidence="4 7" id="KW-0812">Transmembrane</keyword>
<feature type="transmembrane region" description="Helical" evidence="8">
    <location>
        <begin position="31"/>
        <end position="53"/>
    </location>
</feature>
<dbReference type="PANTHER" id="PTHR30561:SF1">
    <property type="entry name" value="MULTIDRUG TRANSPORTER EMRE"/>
    <property type="match status" value="1"/>
</dbReference>
<feature type="transmembrane region" description="Helical" evidence="8">
    <location>
        <begin position="6"/>
        <end position="24"/>
    </location>
</feature>
<dbReference type="InterPro" id="IPR000390">
    <property type="entry name" value="Small_drug/metabolite_transptr"/>
</dbReference>
<keyword evidence="10" id="KW-1185">Reference proteome</keyword>
<organism evidence="9 10">
    <name type="scientific">Caldalkalibacillus horti</name>
    <dbReference type="NCBI Taxonomy" id="77523"/>
    <lineage>
        <taxon>Bacteria</taxon>
        <taxon>Bacillati</taxon>
        <taxon>Bacillota</taxon>
        <taxon>Bacilli</taxon>
        <taxon>Bacillales</taxon>
        <taxon>Bacillaceae</taxon>
        <taxon>Caldalkalibacillus</taxon>
    </lineage>
</organism>
<feature type="transmembrane region" description="Helical" evidence="8">
    <location>
        <begin position="59"/>
        <end position="80"/>
    </location>
</feature>
<dbReference type="RefSeq" id="WP_307398092.1">
    <property type="nucleotide sequence ID" value="NZ_BAAADK010000043.1"/>
</dbReference>
<evidence type="ECO:0000313" key="9">
    <source>
        <dbReference type="EMBL" id="MDQ0168397.1"/>
    </source>
</evidence>
<accession>A0ABT9W568</accession>
<feature type="transmembrane region" description="Helical" evidence="8">
    <location>
        <begin position="87"/>
        <end position="104"/>
    </location>
</feature>
<evidence type="ECO:0000256" key="7">
    <source>
        <dbReference type="RuleBase" id="RU003942"/>
    </source>
</evidence>
<dbReference type="InterPro" id="IPR037185">
    <property type="entry name" value="EmrE-like"/>
</dbReference>
<sequence>MIMAYLFLGAAIIIEVFGSTMLKVSNGFTRLWPSLGVIIGFGAAFYLLSLALLELPLGFTYATWSGVGTILTVLVGLYFFREKINKQGVFGLMVLILGIILLNLEK</sequence>
<dbReference type="Gene3D" id="1.10.3730.20">
    <property type="match status" value="1"/>
</dbReference>
<comment type="caution">
    <text evidence="9">The sequence shown here is derived from an EMBL/GenBank/DDBJ whole genome shotgun (WGS) entry which is preliminary data.</text>
</comment>
<evidence type="ECO:0000313" key="10">
    <source>
        <dbReference type="Proteomes" id="UP001235840"/>
    </source>
</evidence>
<keyword evidence="5 8" id="KW-1133">Transmembrane helix</keyword>
<protein>
    <submittedName>
        <fullName evidence="9">Multidrug transporter EmrE-like cation transporter</fullName>
    </submittedName>
</protein>
<comment type="subcellular location">
    <subcellularLocation>
        <location evidence="1 7">Cell membrane</location>
        <topology evidence="1 7">Multi-pass membrane protein</topology>
    </subcellularLocation>
</comment>
<dbReference type="PANTHER" id="PTHR30561">
    <property type="entry name" value="SMR FAMILY PROTON-DEPENDENT DRUG EFFLUX TRANSPORTER SUGE"/>
    <property type="match status" value="1"/>
</dbReference>
<keyword evidence="2" id="KW-0813">Transport</keyword>